<proteinExistence type="predicted"/>
<organism evidence="2 3">
    <name type="scientific">Solibaculum intestinale</name>
    <dbReference type="NCBI Taxonomy" id="3133165"/>
    <lineage>
        <taxon>Bacteria</taxon>
        <taxon>Bacillati</taxon>
        <taxon>Bacillota</taxon>
        <taxon>Clostridia</taxon>
        <taxon>Eubacteriales</taxon>
        <taxon>Oscillospiraceae</taxon>
        <taxon>Solibaculum</taxon>
    </lineage>
</organism>
<dbReference type="SUPFAM" id="SSF57783">
    <property type="entry name" value="Zinc beta-ribbon"/>
    <property type="match status" value="1"/>
</dbReference>
<dbReference type="Gene3D" id="3.90.580.10">
    <property type="entry name" value="Zinc finger, CHC2-type domain"/>
    <property type="match status" value="1"/>
</dbReference>
<reference evidence="2 3" key="1">
    <citation type="submission" date="2024-03" db="EMBL/GenBank/DDBJ databases">
        <title>Human intestinal bacterial collection.</title>
        <authorList>
            <person name="Pauvert C."/>
            <person name="Hitch T.C.A."/>
            <person name="Clavel T."/>
        </authorList>
    </citation>
    <scope>NUCLEOTIDE SEQUENCE [LARGE SCALE GENOMIC DNA]</scope>
    <source>
        <strain evidence="2 3">CLA-JM-H44</strain>
    </source>
</reference>
<sequence>MAGYTSIDVVETAVLCGLDIKQSTLQNIEVQARCPYCNDYKYRMYLCHDPENPTYFCHNCGTGGNAVTLFADFNPYGRRMSTKEAYYALLREPFVHTSTFPYRENVRKQERIRDLHERSQIYLALLHLLSLEKKHRENLLLRGLSNEIIDGNLYRSVPTHTGFRKEVVRRLASVFDLTGVPGFYTEHGQWDMAGRKSGILIPICDMHNRIQGLQVRLDDPPPKKIQLPDGSFAVKKGDRFRWFSSGGDYYQNGTGIHGYIHVAGDTSSDTIHLTEGGMKADVASYLSDGALFLGLTGVQNTRFLADIVRQLHPKKIVECIDMDVRSNPHVRKAQARIQTICLPLCDEYETFHWPFEQKGIDDFLLFQKLKQQHLAA</sequence>
<name>A0ABV1E1H8_9FIRM</name>
<evidence type="ECO:0000313" key="3">
    <source>
        <dbReference type="Proteomes" id="UP001489509"/>
    </source>
</evidence>
<dbReference type="Proteomes" id="UP001489509">
    <property type="component" value="Unassembled WGS sequence"/>
</dbReference>
<gene>
    <name evidence="2" type="ORF">WMO26_09920</name>
</gene>
<dbReference type="InterPro" id="IPR024385">
    <property type="entry name" value="DUF3854"/>
</dbReference>
<accession>A0ABV1E1H8</accession>
<dbReference type="InterPro" id="IPR036977">
    <property type="entry name" value="DNA_primase_Znf_CHC2"/>
</dbReference>
<evidence type="ECO:0000313" key="2">
    <source>
        <dbReference type="EMBL" id="MEQ2441140.1"/>
    </source>
</evidence>
<dbReference type="Pfam" id="PF12965">
    <property type="entry name" value="DUF3854"/>
    <property type="match status" value="1"/>
</dbReference>
<dbReference type="RefSeq" id="WP_349220050.1">
    <property type="nucleotide sequence ID" value="NZ_JBBMFD010000018.1"/>
</dbReference>
<protein>
    <submittedName>
        <fullName evidence="2">DUF3854 domain-containing protein</fullName>
    </submittedName>
</protein>
<comment type="caution">
    <text evidence="2">The sequence shown here is derived from an EMBL/GenBank/DDBJ whole genome shotgun (WGS) entry which is preliminary data.</text>
</comment>
<keyword evidence="3" id="KW-1185">Reference proteome</keyword>
<dbReference type="EMBL" id="JBBMFD010000018">
    <property type="protein sequence ID" value="MEQ2441140.1"/>
    <property type="molecule type" value="Genomic_DNA"/>
</dbReference>
<feature type="domain" description="DUF3854" evidence="1">
    <location>
        <begin position="270"/>
        <end position="366"/>
    </location>
</feature>
<evidence type="ECO:0000259" key="1">
    <source>
        <dbReference type="Pfam" id="PF12965"/>
    </source>
</evidence>